<dbReference type="InterPro" id="IPR016195">
    <property type="entry name" value="Pol/histidinol_Pase-like"/>
</dbReference>
<dbReference type="GO" id="GO:0004534">
    <property type="term" value="F:5'-3' RNA exonuclease activity"/>
    <property type="evidence" value="ECO:0007669"/>
    <property type="project" value="TreeGrafter"/>
</dbReference>
<dbReference type="SMART" id="SM00481">
    <property type="entry name" value="POLIIIAc"/>
    <property type="match status" value="1"/>
</dbReference>
<dbReference type="Pfam" id="PF02811">
    <property type="entry name" value="PHP"/>
    <property type="match status" value="1"/>
</dbReference>
<name>A0A0W8FV89_9ZZZZ</name>
<protein>
    <submittedName>
        <fullName evidence="2">Putative metal-dependent phosphoesterase (Php family)</fullName>
    </submittedName>
</protein>
<dbReference type="SUPFAM" id="SSF89550">
    <property type="entry name" value="PHP domain-like"/>
    <property type="match status" value="1"/>
</dbReference>
<feature type="domain" description="Polymerase/histidinol phosphatase N-terminal" evidence="1">
    <location>
        <begin position="3"/>
        <end position="68"/>
    </location>
</feature>
<dbReference type="InterPro" id="IPR003141">
    <property type="entry name" value="Pol/His_phosphatase_N"/>
</dbReference>
<reference evidence="2" key="1">
    <citation type="journal article" date="2015" name="Proc. Natl. Acad. Sci. U.S.A.">
        <title>Networks of energetic and metabolic interactions define dynamics in microbial communities.</title>
        <authorList>
            <person name="Embree M."/>
            <person name="Liu J.K."/>
            <person name="Al-Bassam M.M."/>
            <person name="Zengler K."/>
        </authorList>
    </citation>
    <scope>NUCLEOTIDE SEQUENCE</scope>
</reference>
<sequence>MKIDLHTHTNKSDGIHSPEELIRLAKERGITTIAITDHDSVNALDEAIEIGNSLGIRVIAGVELSTDIDEKDVHILGLFLDYKNEDLLKYLSFFREERLYRAKRIIKKLNLLGHNISIDDVMKFAQSSAVGRPHIAFAMMDLGIISNFYEAFEKYIGDSGPAYERKIHVSPKSALKIISDAGGLSFVAHPGYIKENILTALIKAGIDGIEVIHPAHSDYQIKFYRGIVNQYCILECGGSDFHGGNKNDSDNLGRYFISQSNLDAMQKMLQKNSA</sequence>
<dbReference type="Gene3D" id="3.20.20.140">
    <property type="entry name" value="Metal-dependent hydrolases"/>
    <property type="match status" value="1"/>
</dbReference>
<dbReference type="GO" id="GO:0035312">
    <property type="term" value="F:5'-3' DNA exonuclease activity"/>
    <property type="evidence" value="ECO:0007669"/>
    <property type="project" value="TreeGrafter"/>
</dbReference>
<dbReference type="Gene3D" id="1.10.150.650">
    <property type="match status" value="1"/>
</dbReference>
<accession>A0A0W8FV89</accession>
<dbReference type="InterPro" id="IPR052018">
    <property type="entry name" value="PHP_domain"/>
</dbReference>
<evidence type="ECO:0000313" key="2">
    <source>
        <dbReference type="EMBL" id="KUG24821.1"/>
    </source>
</evidence>
<dbReference type="InterPro" id="IPR004013">
    <property type="entry name" value="PHP_dom"/>
</dbReference>
<gene>
    <name evidence="2" type="ORF">ASZ90_005365</name>
</gene>
<dbReference type="PANTHER" id="PTHR42924:SF3">
    <property type="entry name" value="POLYMERASE_HISTIDINOL PHOSPHATASE N-TERMINAL DOMAIN-CONTAINING PROTEIN"/>
    <property type="match status" value="1"/>
</dbReference>
<organism evidence="2">
    <name type="scientific">hydrocarbon metagenome</name>
    <dbReference type="NCBI Taxonomy" id="938273"/>
    <lineage>
        <taxon>unclassified sequences</taxon>
        <taxon>metagenomes</taxon>
        <taxon>ecological metagenomes</taxon>
    </lineage>
</organism>
<dbReference type="EMBL" id="LNQE01000815">
    <property type="protein sequence ID" value="KUG24821.1"/>
    <property type="molecule type" value="Genomic_DNA"/>
</dbReference>
<dbReference type="CDD" id="cd07438">
    <property type="entry name" value="PHP_HisPPase_AMP"/>
    <property type="match status" value="1"/>
</dbReference>
<dbReference type="AlphaFoldDB" id="A0A0W8FV89"/>
<dbReference type="PANTHER" id="PTHR42924">
    <property type="entry name" value="EXONUCLEASE"/>
    <property type="match status" value="1"/>
</dbReference>
<evidence type="ECO:0000259" key="1">
    <source>
        <dbReference type="SMART" id="SM00481"/>
    </source>
</evidence>
<comment type="caution">
    <text evidence="2">The sequence shown here is derived from an EMBL/GenBank/DDBJ whole genome shotgun (WGS) entry which is preliminary data.</text>
</comment>
<proteinExistence type="predicted"/>